<comment type="caution">
    <text evidence="2">The sequence shown here is derived from an EMBL/GenBank/DDBJ whole genome shotgun (WGS) entry which is preliminary data.</text>
</comment>
<protein>
    <recommendedName>
        <fullName evidence="4">DUF3299 domain-containing protein</fullName>
    </recommendedName>
</protein>
<dbReference type="Gene3D" id="2.40.50.870">
    <property type="entry name" value="Protein of unknown function (DUF3299)"/>
    <property type="match status" value="1"/>
</dbReference>
<dbReference type="InterPro" id="IPR021727">
    <property type="entry name" value="DUF3299"/>
</dbReference>
<proteinExistence type="predicted"/>
<dbReference type="PROSITE" id="PS51257">
    <property type="entry name" value="PROKAR_LIPOPROTEIN"/>
    <property type="match status" value="1"/>
</dbReference>
<feature type="compositionally biased region" description="Low complexity" evidence="1">
    <location>
        <begin position="39"/>
        <end position="53"/>
    </location>
</feature>
<name>I7ZAZ1_9GAMM</name>
<dbReference type="RefSeq" id="WP_007185534.1">
    <property type="nucleotide sequence ID" value="NZ_AKGD01000002.1"/>
</dbReference>
<accession>I7ZAZ1</accession>
<sequence>MRAITMPWLFVLLVFAIGGCSKTRSDAEGTAETTGSESALAADEQAEPPAADEASADTIDLGEIPAPIAAKDAKTVKLQVVSESGYVNERNQYVIDLLERDYAYLSARVETPEGRPVQGARVHFAVSGTSRVAGVDEVEAGIATDESGTAEFGVVGGAMGLDVIKLSVGESTADLVVNVISLKAAGYAALDEVEGALRWDDLMKARVRYEGEAMRVDFPAAVSAQSGKPVKLTGFMMPLEPQQKQTHFLLASNPPSCFFHVPGGPAGAVEVFAPKGIESSWDPLVLEGRFETVRRSEMGVIYRLRDARIVKP</sequence>
<evidence type="ECO:0000256" key="1">
    <source>
        <dbReference type="SAM" id="MobiDB-lite"/>
    </source>
</evidence>
<feature type="region of interest" description="Disordered" evidence="1">
    <location>
        <begin position="24"/>
        <end position="53"/>
    </location>
</feature>
<dbReference type="AlphaFoldDB" id="I7ZAZ1"/>
<evidence type="ECO:0008006" key="4">
    <source>
        <dbReference type="Google" id="ProtNLM"/>
    </source>
</evidence>
<evidence type="ECO:0000313" key="2">
    <source>
        <dbReference type="EMBL" id="EIT69009.1"/>
    </source>
</evidence>
<dbReference type="Proteomes" id="UP000003704">
    <property type="component" value="Unassembled WGS sequence"/>
</dbReference>
<keyword evidence="3" id="KW-1185">Reference proteome</keyword>
<reference evidence="2 3" key="1">
    <citation type="journal article" date="2012" name="J. Bacteriol.">
        <title>Genome Sequence of n-Alkane-Degrading Hydrocarboniphaga effusa Strain AP103T (ATCC BAA-332T).</title>
        <authorList>
            <person name="Chang H.K."/>
            <person name="Zylstra G.J."/>
            <person name="Chae J.C."/>
        </authorList>
    </citation>
    <scope>NUCLEOTIDE SEQUENCE [LARGE SCALE GENOMIC DNA]</scope>
    <source>
        <strain evidence="2 3">AP103</strain>
    </source>
</reference>
<evidence type="ECO:0000313" key="3">
    <source>
        <dbReference type="Proteomes" id="UP000003704"/>
    </source>
</evidence>
<dbReference type="EMBL" id="AKGD01000002">
    <property type="protein sequence ID" value="EIT69009.1"/>
    <property type="molecule type" value="Genomic_DNA"/>
</dbReference>
<gene>
    <name evidence="2" type="ORF">WQQ_25910</name>
</gene>
<dbReference type="OrthoDB" id="5793250at2"/>
<dbReference type="Pfam" id="PF11736">
    <property type="entry name" value="DUF3299"/>
    <property type="match status" value="1"/>
</dbReference>
<dbReference type="STRING" id="1172194.WQQ_25910"/>
<organism evidence="2 3">
    <name type="scientific">Hydrocarboniphaga effusa AP103</name>
    <dbReference type="NCBI Taxonomy" id="1172194"/>
    <lineage>
        <taxon>Bacteria</taxon>
        <taxon>Pseudomonadati</taxon>
        <taxon>Pseudomonadota</taxon>
        <taxon>Gammaproteobacteria</taxon>
        <taxon>Nevskiales</taxon>
        <taxon>Nevskiaceae</taxon>
        <taxon>Hydrocarboniphaga</taxon>
    </lineage>
</organism>